<accession>A0A5C5FMF7</accession>
<dbReference type="SUPFAM" id="SSF57701">
    <property type="entry name" value="Zn2/Cys6 DNA-binding domain"/>
    <property type="match status" value="1"/>
</dbReference>
<evidence type="ECO:0000256" key="3">
    <source>
        <dbReference type="ARBA" id="ARBA00023125"/>
    </source>
</evidence>
<dbReference type="PANTHER" id="PTHR31845:SF17">
    <property type="entry name" value="ZN(II)2CYS6 TRANSCRIPTION FACTOR (EUROFUNG)"/>
    <property type="match status" value="1"/>
</dbReference>
<dbReference type="Gene3D" id="4.10.240.10">
    <property type="entry name" value="Zn(2)-C6 fungal-type DNA-binding domain"/>
    <property type="match status" value="1"/>
</dbReference>
<organism evidence="8 9">
    <name type="scientific">Rhodotorula diobovata</name>
    <dbReference type="NCBI Taxonomy" id="5288"/>
    <lineage>
        <taxon>Eukaryota</taxon>
        <taxon>Fungi</taxon>
        <taxon>Dikarya</taxon>
        <taxon>Basidiomycota</taxon>
        <taxon>Pucciniomycotina</taxon>
        <taxon>Microbotryomycetes</taxon>
        <taxon>Sporidiobolales</taxon>
        <taxon>Sporidiobolaceae</taxon>
        <taxon>Rhodotorula</taxon>
    </lineage>
</organism>
<dbReference type="AlphaFoldDB" id="A0A5C5FMF7"/>
<dbReference type="PROSITE" id="PS00463">
    <property type="entry name" value="ZN2_CY6_FUNGAL_1"/>
    <property type="match status" value="1"/>
</dbReference>
<evidence type="ECO:0000256" key="1">
    <source>
        <dbReference type="ARBA" id="ARBA00004123"/>
    </source>
</evidence>
<feature type="compositionally biased region" description="Low complexity" evidence="6">
    <location>
        <begin position="915"/>
        <end position="926"/>
    </location>
</feature>
<feature type="region of interest" description="Disordered" evidence="6">
    <location>
        <begin position="200"/>
        <end position="221"/>
    </location>
</feature>
<dbReference type="OrthoDB" id="3364175at2759"/>
<evidence type="ECO:0000256" key="2">
    <source>
        <dbReference type="ARBA" id="ARBA00023015"/>
    </source>
</evidence>
<dbReference type="InterPro" id="IPR036864">
    <property type="entry name" value="Zn2-C6_fun-type_DNA-bd_sf"/>
</dbReference>
<dbReference type="PROSITE" id="PS50048">
    <property type="entry name" value="ZN2_CY6_FUNGAL_2"/>
    <property type="match status" value="1"/>
</dbReference>
<feature type="region of interest" description="Disordered" evidence="6">
    <location>
        <begin position="976"/>
        <end position="1014"/>
    </location>
</feature>
<reference evidence="8 9" key="1">
    <citation type="submission" date="2019-03" db="EMBL/GenBank/DDBJ databases">
        <title>Rhodosporidium diobovatum UCD-FST 08-225 genome sequencing, assembly, and annotation.</title>
        <authorList>
            <person name="Fakankun I.U."/>
            <person name="Fristensky B."/>
            <person name="Levin D.B."/>
        </authorList>
    </citation>
    <scope>NUCLEOTIDE SEQUENCE [LARGE SCALE GENOMIC DNA]</scope>
    <source>
        <strain evidence="8 9">UCD-FST 08-225</strain>
    </source>
</reference>
<keyword evidence="5" id="KW-0539">Nucleus</keyword>
<dbReference type="Proteomes" id="UP000311382">
    <property type="component" value="Unassembled WGS sequence"/>
</dbReference>
<feature type="region of interest" description="Disordered" evidence="6">
    <location>
        <begin position="905"/>
        <end position="940"/>
    </location>
</feature>
<feature type="compositionally biased region" description="Low complexity" evidence="6">
    <location>
        <begin position="991"/>
        <end position="1014"/>
    </location>
</feature>
<dbReference type="GO" id="GO:0008270">
    <property type="term" value="F:zinc ion binding"/>
    <property type="evidence" value="ECO:0007669"/>
    <property type="project" value="InterPro"/>
</dbReference>
<evidence type="ECO:0000313" key="8">
    <source>
        <dbReference type="EMBL" id="TNY17885.1"/>
    </source>
</evidence>
<dbReference type="InterPro" id="IPR051089">
    <property type="entry name" value="prtT"/>
</dbReference>
<dbReference type="Pfam" id="PF00172">
    <property type="entry name" value="Zn_clus"/>
    <property type="match status" value="1"/>
</dbReference>
<evidence type="ECO:0000259" key="7">
    <source>
        <dbReference type="PROSITE" id="PS50048"/>
    </source>
</evidence>
<sequence length="1118" mass="116815">MDDSALTKAKASRSRAACDPCRLVKQKCDGPSMIPCRRCMLYSLPCTYAVGAASSQKKTAKVAAAAAAASSAATGAATSAVPFASGQPQLDTPTNNLLHDMAARLRSIESAISSLQLSGLSSGSSSSRHGTVGTLSHPSASPEDGPSPRGTGSDPGGEAGQGAAAKQTDMGETAVQAINDAVDLLHQVTSSIPGLAAFQSHEAGEGVSEAEQEQGRTSASNKYEDGLIERILQSEAWVRPDVLDRGVMTIDEVDKTFEIFFTRLAPWTPFFPSVAPTTRALPEPYTPLAVRARSPLLFHAILIATTYFLLPSPGERSKRVYLGLMGIVNELVAPVVISTSKSDLTTDTVRALLLFVMWKPVQHAHYLATSPSPTSSSAERHYKNNAFSSASLWLLETHLLRTLNVHSLAPHAFAAAVQRAAASNRPFDTAFLASDPAARLAIDDLRLWFWTLVVDAHGALTTGRAAQFVAGGAESALALRTSRALAGFNLQASDVRLAAFVELYEVVREGMHAPWACVDDGAGGPAGAGAGTWRPEWEAEMDEWNRRVDAWEDEWVERLKAAFVGGEEGKERDAIAWNVLGNKHMCKAVLNASVFHRWNRTRRLAPHGSPSPPISPPLATGVQTMFPAFNFGGGLTMTSLSPAEWRFIQVAISAIERLVFQFSVESRVLVPGKAYDGFRRVQWPPLDPETGLRRPLTVDSQVAEAMKTSHDPVSCIGLVYPLILLAKICNAGLSRCELTTLDRPDDPGNVPWVGSSPAPSPPTGSDQTTGGGMATAVPVRPRAVLRGRKLCVLLSLGAAFLDQVAPTPAHPAAVHAKTLRLIIKAGTWGQELDMATAQKQKEAYERGAWREGGVGPKGPADKATSQTSSAAQLLSAILAQVSPATPGSSVCGTAAAAVPATPCSCTARDSGPTESAPASTVASSAPLPSPPTLAGSMFHSFGQSAHSDAGFGALPAAPSSSAAGMFPASTCSSGSTTTSSALYPSPPLAPPQQQQMSYDFSTAPRPTSSQPQPQQHFLGVPTPTSFPAFQPFSPSAGSAAGVGGFGALEAGTGLGMEVDSEALGALDWSALEKQLGMESGSLSQGFAAGVVGEGGSPSLARTAPPGAADGSLDWMESL</sequence>
<evidence type="ECO:0000256" key="6">
    <source>
        <dbReference type="SAM" id="MobiDB-lite"/>
    </source>
</evidence>
<dbReference type="GO" id="GO:0000976">
    <property type="term" value="F:transcription cis-regulatory region binding"/>
    <property type="evidence" value="ECO:0007669"/>
    <property type="project" value="TreeGrafter"/>
</dbReference>
<feature type="region of interest" description="Disordered" evidence="6">
    <location>
        <begin position="847"/>
        <end position="866"/>
    </location>
</feature>
<evidence type="ECO:0000256" key="5">
    <source>
        <dbReference type="ARBA" id="ARBA00023242"/>
    </source>
</evidence>
<feature type="compositionally biased region" description="Low complexity" evidence="6">
    <location>
        <begin position="118"/>
        <end position="127"/>
    </location>
</feature>
<proteinExistence type="predicted"/>
<feature type="domain" description="Zn(2)-C6 fungal-type" evidence="7">
    <location>
        <begin position="17"/>
        <end position="48"/>
    </location>
</feature>
<dbReference type="GO" id="GO:0000981">
    <property type="term" value="F:DNA-binding transcription factor activity, RNA polymerase II-specific"/>
    <property type="evidence" value="ECO:0007669"/>
    <property type="project" value="InterPro"/>
</dbReference>
<keyword evidence="4" id="KW-0804">Transcription</keyword>
<evidence type="ECO:0000256" key="4">
    <source>
        <dbReference type="ARBA" id="ARBA00023163"/>
    </source>
</evidence>
<feature type="region of interest" description="Disordered" evidence="6">
    <location>
        <begin position="118"/>
        <end position="170"/>
    </location>
</feature>
<protein>
    <recommendedName>
        <fullName evidence="7">Zn(2)-C6 fungal-type domain-containing protein</fullName>
    </recommendedName>
</protein>
<comment type="caution">
    <text evidence="8">The sequence shown here is derived from an EMBL/GenBank/DDBJ whole genome shotgun (WGS) entry which is preliminary data.</text>
</comment>
<dbReference type="SMART" id="SM00066">
    <property type="entry name" value="GAL4"/>
    <property type="match status" value="1"/>
</dbReference>
<comment type="subcellular location">
    <subcellularLocation>
        <location evidence="1">Nucleus</location>
    </subcellularLocation>
</comment>
<dbReference type="GO" id="GO:0005634">
    <property type="term" value="C:nucleus"/>
    <property type="evidence" value="ECO:0007669"/>
    <property type="project" value="UniProtKB-SubCell"/>
</dbReference>
<dbReference type="InterPro" id="IPR001138">
    <property type="entry name" value="Zn2Cys6_DnaBD"/>
</dbReference>
<keyword evidence="3" id="KW-0238">DNA-binding</keyword>
<evidence type="ECO:0000313" key="9">
    <source>
        <dbReference type="Proteomes" id="UP000311382"/>
    </source>
</evidence>
<name>A0A5C5FMF7_9BASI</name>
<dbReference type="PANTHER" id="PTHR31845">
    <property type="entry name" value="FINGER DOMAIN PROTEIN, PUTATIVE-RELATED"/>
    <property type="match status" value="1"/>
</dbReference>
<gene>
    <name evidence="8" type="ORF">DMC30DRAFT_369061</name>
</gene>
<keyword evidence="9" id="KW-1185">Reference proteome</keyword>
<feature type="region of interest" description="Disordered" evidence="6">
    <location>
        <begin position="1093"/>
        <end position="1118"/>
    </location>
</feature>
<dbReference type="STRING" id="5288.A0A5C5FMF7"/>
<keyword evidence="2" id="KW-0805">Transcription regulation</keyword>
<feature type="region of interest" description="Disordered" evidence="6">
    <location>
        <begin position="744"/>
        <end position="774"/>
    </location>
</feature>
<dbReference type="EMBL" id="SOZI01000169">
    <property type="protein sequence ID" value="TNY17885.1"/>
    <property type="molecule type" value="Genomic_DNA"/>
</dbReference>
<dbReference type="CDD" id="cd00067">
    <property type="entry name" value="GAL4"/>
    <property type="match status" value="1"/>
</dbReference>